<gene>
    <name evidence="2" type="ORF">HRI_000004000</name>
</gene>
<evidence type="ECO:0000313" key="3">
    <source>
        <dbReference type="Proteomes" id="UP001165190"/>
    </source>
</evidence>
<dbReference type="CDD" id="cd09272">
    <property type="entry name" value="RNase_HI_RT_Ty1"/>
    <property type="match status" value="1"/>
</dbReference>
<dbReference type="PANTHER" id="PTHR11439">
    <property type="entry name" value="GAG-POL-RELATED RETROTRANSPOSON"/>
    <property type="match status" value="1"/>
</dbReference>
<dbReference type="InterPro" id="IPR043502">
    <property type="entry name" value="DNA/RNA_pol_sf"/>
</dbReference>
<dbReference type="InterPro" id="IPR013103">
    <property type="entry name" value="RVT_2"/>
</dbReference>
<comment type="caution">
    <text evidence="2">The sequence shown here is derived from an EMBL/GenBank/DDBJ whole genome shotgun (WGS) entry which is preliminary data.</text>
</comment>
<name>A0A9W7LGA9_HIBTR</name>
<keyword evidence="3" id="KW-1185">Reference proteome</keyword>
<dbReference type="SUPFAM" id="SSF56672">
    <property type="entry name" value="DNA/RNA polymerases"/>
    <property type="match status" value="1"/>
</dbReference>
<dbReference type="PANTHER" id="PTHR11439:SF467">
    <property type="entry name" value="INTEGRASE CATALYTIC DOMAIN-CONTAINING PROTEIN"/>
    <property type="match status" value="1"/>
</dbReference>
<evidence type="ECO:0000313" key="2">
    <source>
        <dbReference type="EMBL" id="GMI63347.1"/>
    </source>
</evidence>
<accession>A0A9W7LGA9</accession>
<sequence>MQIPPGIKENLGKQKVCRLLKSLYGLKQSPRAWFDKFTKACRNSYVSKLKAEKGRNGKPCEQIAVSEVKKNEDKLVRMFSDASWAGELNDRRSIIGYCSFVWGNLVTWRSKKQEMVSRSSGEAEFRALALGICEGIWLQRLLTELGFCYNKHFELQSDSQSAISIAKNPVHHDRTKHVEIDRHFISEKVNGGLVKLNFVLTKGQLADILTKALPRVNFDEITSKLGLYNIHSST</sequence>
<evidence type="ECO:0000259" key="1">
    <source>
        <dbReference type="Pfam" id="PF07727"/>
    </source>
</evidence>
<protein>
    <recommendedName>
        <fullName evidence="1">Reverse transcriptase Ty1/copia-type domain-containing protein</fullName>
    </recommendedName>
</protein>
<dbReference type="Proteomes" id="UP001165190">
    <property type="component" value="Unassembled WGS sequence"/>
</dbReference>
<feature type="domain" description="Reverse transcriptase Ty1/copia-type" evidence="1">
    <location>
        <begin position="2"/>
        <end position="54"/>
    </location>
</feature>
<reference evidence="2" key="1">
    <citation type="submission" date="2023-05" db="EMBL/GenBank/DDBJ databases">
        <title>Genome and transcriptome analyses reveal genes involved in the formation of fine ridges on petal epidermal cells in Hibiscus trionum.</title>
        <authorList>
            <person name="Koshimizu S."/>
            <person name="Masuda S."/>
            <person name="Ishii T."/>
            <person name="Shirasu K."/>
            <person name="Hoshino A."/>
            <person name="Arita M."/>
        </authorList>
    </citation>
    <scope>NUCLEOTIDE SEQUENCE</scope>
    <source>
        <strain evidence="2">Hamamatsu line</strain>
    </source>
</reference>
<proteinExistence type="predicted"/>
<dbReference type="EMBL" id="BSYR01000001">
    <property type="protein sequence ID" value="GMI63347.1"/>
    <property type="molecule type" value="Genomic_DNA"/>
</dbReference>
<dbReference type="OrthoDB" id="998494at2759"/>
<organism evidence="2 3">
    <name type="scientific">Hibiscus trionum</name>
    <name type="common">Flower of an hour</name>
    <dbReference type="NCBI Taxonomy" id="183268"/>
    <lineage>
        <taxon>Eukaryota</taxon>
        <taxon>Viridiplantae</taxon>
        <taxon>Streptophyta</taxon>
        <taxon>Embryophyta</taxon>
        <taxon>Tracheophyta</taxon>
        <taxon>Spermatophyta</taxon>
        <taxon>Magnoliopsida</taxon>
        <taxon>eudicotyledons</taxon>
        <taxon>Gunneridae</taxon>
        <taxon>Pentapetalae</taxon>
        <taxon>rosids</taxon>
        <taxon>malvids</taxon>
        <taxon>Malvales</taxon>
        <taxon>Malvaceae</taxon>
        <taxon>Malvoideae</taxon>
        <taxon>Hibiscus</taxon>
    </lineage>
</organism>
<dbReference type="AlphaFoldDB" id="A0A9W7LGA9"/>
<dbReference type="Pfam" id="PF07727">
    <property type="entry name" value="RVT_2"/>
    <property type="match status" value="1"/>
</dbReference>